<dbReference type="HOGENOM" id="CLU_617800_0_0_6"/>
<dbReference type="Proteomes" id="UP000008555">
    <property type="component" value="Chromosome"/>
</dbReference>
<dbReference type="PANTHER" id="PTHR48051:SF48">
    <property type="entry name" value="MULTIFUNCTIONAL ROCO FAMILY SIGNALING REGULATOR 1"/>
    <property type="match status" value="1"/>
</dbReference>
<feature type="coiled-coil region" evidence="3">
    <location>
        <begin position="5"/>
        <end position="42"/>
    </location>
</feature>
<evidence type="ECO:0000259" key="4">
    <source>
        <dbReference type="Pfam" id="PF23598"/>
    </source>
</evidence>
<keyword evidence="3" id="KW-0175">Coiled coil</keyword>
<evidence type="ECO:0000256" key="1">
    <source>
        <dbReference type="ARBA" id="ARBA00022614"/>
    </source>
</evidence>
<sequence>MPKSINEAKRLIKEKIADSTALNREIQNLEQKHEEKEQGEQKQSGALTQAFNGARLNRDSLPKSAAQGMLHLMDLPPECLHPILFLSGNSNSFFVSRQFAKSFYQTMFESYIADPFVRRFVSQSYIENENPNYREAVQNTYDAVMKCAALWEIKEDWSKWGRGNWERHLSSSGLYIHSVARAIVFKEDRNLVLFFEYIREEGNINSFEIPNSELPPNPFEQNPFEQQLLQNPVFPPNPFEENDTTIEEAETIRTWMRENPDTLNRVITISLWLRFLLTIPKEISLFTNLQVLEVSDCGIGFLLPEIGSLRNLKFLCLDFNAITVIPAEIGNLTNLRELSVRENGLSALPPEIGNLINLWLLILVTNGITFLPPEIGQLVNLKFLDLSDNNISVLPPEFINLQRLEYLFLGDIGNFEGAENGQPIDWDNLPIGQTRYRTCCLLQ</sequence>
<dbReference type="Pfam" id="PF23598">
    <property type="entry name" value="LRR_14"/>
    <property type="match status" value="1"/>
</dbReference>
<dbReference type="SMART" id="SM00369">
    <property type="entry name" value="LRR_TYP"/>
    <property type="match status" value="3"/>
</dbReference>
<dbReference type="InterPro" id="IPR001611">
    <property type="entry name" value="Leu-rich_rpt"/>
</dbReference>
<dbReference type="PROSITE" id="PS51450">
    <property type="entry name" value="LRR"/>
    <property type="match status" value="1"/>
</dbReference>
<name>A9KFH5_COXBN</name>
<organism evidence="5 6">
    <name type="scientific">Coxiella burnetii (strain Dugway 5J108-111)</name>
    <dbReference type="NCBI Taxonomy" id="434922"/>
    <lineage>
        <taxon>Bacteria</taxon>
        <taxon>Pseudomonadati</taxon>
        <taxon>Pseudomonadota</taxon>
        <taxon>Gammaproteobacteria</taxon>
        <taxon>Legionellales</taxon>
        <taxon>Coxiellaceae</taxon>
        <taxon>Coxiella</taxon>
    </lineage>
</organism>
<dbReference type="AlphaFoldDB" id="A9KFH5"/>
<protein>
    <submittedName>
        <fullName evidence="5">Leucine-rich repeat protein</fullName>
    </submittedName>
</protein>
<evidence type="ECO:0000313" key="6">
    <source>
        <dbReference type="Proteomes" id="UP000008555"/>
    </source>
</evidence>
<dbReference type="EMBL" id="CP000733">
    <property type="protein sequence ID" value="ABS78353.1"/>
    <property type="molecule type" value="Genomic_DNA"/>
</dbReference>
<dbReference type="InterPro" id="IPR055414">
    <property type="entry name" value="LRR_R13L4/SHOC2-like"/>
</dbReference>
<keyword evidence="2" id="KW-0677">Repeat</keyword>
<gene>
    <name evidence="5" type="ordered locus">CBUD_0886</name>
</gene>
<keyword evidence="1" id="KW-0433">Leucine-rich repeat</keyword>
<dbReference type="KEGG" id="cbd:CBUD_0886"/>
<dbReference type="Gene3D" id="3.80.10.10">
    <property type="entry name" value="Ribonuclease Inhibitor"/>
    <property type="match status" value="2"/>
</dbReference>
<dbReference type="InterPro" id="IPR050216">
    <property type="entry name" value="LRR_domain-containing"/>
</dbReference>
<dbReference type="RefSeq" id="WP_011996807.1">
    <property type="nucleotide sequence ID" value="NC_009727.1"/>
</dbReference>
<dbReference type="SUPFAM" id="SSF52058">
    <property type="entry name" value="L domain-like"/>
    <property type="match status" value="1"/>
</dbReference>
<dbReference type="GO" id="GO:0005737">
    <property type="term" value="C:cytoplasm"/>
    <property type="evidence" value="ECO:0007669"/>
    <property type="project" value="TreeGrafter"/>
</dbReference>
<dbReference type="PANTHER" id="PTHR48051">
    <property type="match status" value="1"/>
</dbReference>
<reference evidence="5 6" key="1">
    <citation type="journal article" date="2009" name="Infect. Immun.">
        <title>Comparative genomics reveal extensive transposon-mediated genomic plasticity and diversity among potential effector proteins within the genus Coxiella.</title>
        <authorList>
            <person name="Beare P.A."/>
            <person name="Unsworth N."/>
            <person name="Andoh M."/>
            <person name="Voth D.E."/>
            <person name="Omsland A."/>
            <person name="Gilk S.D."/>
            <person name="Williams K.P."/>
            <person name="Sobral B.W."/>
            <person name="Kupko J.J.III."/>
            <person name="Porcella S.F."/>
            <person name="Samuel J.E."/>
            <person name="Heinzen R.A."/>
        </authorList>
    </citation>
    <scope>NUCLEOTIDE SEQUENCE [LARGE SCALE GENOMIC DNA]</scope>
    <source>
        <strain evidence="5 6">Dugway 5J108-111</strain>
    </source>
</reference>
<evidence type="ECO:0000256" key="3">
    <source>
        <dbReference type="SAM" id="Coils"/>
    </source>
</evidence>
<dbReference type="Pfam" id="PF00560">
    <property type="entry name" value="LRR_1"/>
    <property type="match status" value="1"/>
</dbReference>
<feature type="domain" description="Disease resistance R13L4/SHOC-2-like LRR" evidence="4">
    <location>
        <begin position="282"/>
        <end position="363"/>
    </location>
</feature>
<accession>A9KFH5</accession>
<proteinExistence type="predicted"/>
<dbReference type="InterPro" id="IPR003591">
    <property type="entry name" value="Leu-rich_rpt_typical-subtyp"/>
</dbReference>
<evidence type="ECO:0000313" key="5">
    <source>
        <dbReference type="EMBL" id="ABS78353.1"/>
    </source>
</evidence>
<dbReference type="InterPro" id="IPR032675">
    <property type="entry name" value="LRR_dom_sf"/>
</dbReference>
<evidence type="ECO:0000256" key="2">
    <source>
        <dbReference type="ARBA" id="ARBA00022737"/>
    </source>
</evidence>